<comment type="caution">
    <text evidence="1">The sequence shown here is derived from an EMBL/GenBank/DDBJ whole genome shotgun (WGS) entry which is preliminary data.</text>
</comment>
<gene>
    <name evidence="1" type="ORF">LSAT_V11C800452800</name>
</gene>
<keyword evidence="2" id="KW-1185">Reference proteome</keyword>
<protein>
    <submittedName>
        <fullName evidence="1">Uncharacterized protein</fullName>
    </submittedName>
</protein>
<evidence type="ECO:0000313" key="2">
    <source>
        <dbReference type="Proteomes" id="UP000235145"/>
    </source>
</evidence>
<organism evidence="1 2">
    <name type="scientific">Lactuca sativa</name>
    <name type="common">Garden lettuce</name>
    <dbReference type="NCBI Taxonomy" id="4236"/>
    <lineage>
        <taxon>Eukaryota</taxon>
        <taxon>Viridiplantae</taxon>
        <taxon>Streptophyta</taxon>
        <taxon>Embryophyta</taxon>
        <taxon>Tracheophyta</taxon>
        <taxon>Spermatophyta</taxon>
        <taxon>Magnoliopsida</taxon>
        <taxon>eudicotyledons</taxon>
        <taxon>Gunneridae</taxon>
        <taxon>Pentapetalae</taxon>
        <taxon>asterids</taxon>
        <taxon>campanulids</taxon>
        <taxon>Asterales</taxon>
        <taxon>Asteraceae</taxon>
        <taxon>Cichorioideae</taxon>
        <taxon>Cichorieae</taxon>
        <taxon>Lactucinae</taxon>
        <taxon>Lactuca</taxon>
    </lineage>
</organism>
<dbReference type="Proteomes" id="UP000235145">
    <property type="component" value="Unassembled WGS sequence"/>
</dbReference>
<sequence>MAEMNEKEVQRGGIEKILVADFFSYLVKGNQKKLMREVIFSINLDDGPKTFDEGLPYIDASLWKEIINENMDFIMEKYHDYTYYLKAMNYKVILHECYGWFLNYTYYSLLERLSRCLCYPKVMNLLRELL</sequence>
<name>A0A9R1UP54_LACSA</name>
<evidence type="ECO:0000313" key="1">
    <source>
        <dbReference type="EMBL" id="KAJ0191120.1"/>
    </source>
</evidence>
<dbReference type="EMBL" id="NBSK02000008">
    <property type="protein sequence ID" value="KAJ0191120.1"/>
    <property type="molecule type" value="Genomic_DNA"/>
</dbReference>
<proteinExistence type="predicted"/>
<dbReference type="AlphaFoldDB" id="A0A9R1UP54"/>
<reference evidence="1 2" key="1">
    <citation type="journal article" date="2017" name="Nat. Commun.">
        <title>Genome assembly with in vitro proximity ligation data and whole-genome triplication in lettuce.</title>
        <authorList>
            <person name="Reyes-Chin-Wo S."/>
            <person name="Wang Z."/>
            <person name="Yang X."/>
            <person name="Kozik A."/>
            <person name="Arikit S."/>
            <person name="Song C."/>
            <person name="Xia L."/>
            <person name="Froenicke L."/>
            <person name="Lavelle D.O."/>
            <person name="Truco M.J."/>
            <person name="Xia R."/>
            <person name="Zhu S."/>
            <person name="Xu C."/>
            <person name="Xu H."/>
            <person name="Xu X."/>
            <person name="Cox K."/>
            <person name="Korf I."/>
            <person name="Meyers B.C."/>
            <person name="Michelmore R.W."/>
        </authorList>
    </citation>
    <scope>NUCLEOTIDE SEQUENCE [LARGE SCALE GENOMIC DNA]</scope>
    <source>
        <strain evidence="2">cv. Salinas</strain>
        <tissue evidence="1">Seedlings</tissue>
    </source>
</reference>
<accession>A0A9R1UP54</accession>